<protein>
    <submittedName>
        <fullName evidence="2">Uncharacterized protein</fullName>
    </submittedName>
</protein>
<dbReference type="EMBL" id="CAJOBI010100030">
    <property type="protein sequence ID" value="CAF4583211.1"/>
    <property type="molecule type" value="Genomic_DNA"/>
</dbReference>
<feature type="compositionally biased region" description="Basic and acidic residues" evidence="1">
    <location>
        <begin position="11"/>
        <end position="31"/>
    </location>
</feature>
<name>A0A8S2YVX0_9BILA</name>
<gene>
    <name evidence="2" type="ORF">SMN809_LOCUS38360</name>
</gene>
<proteinExistence type="predicted"/>
<feature type="non-terminal residue" evidence="2">
    <location>
        <position position="45"/>
    </location>
</feature>
<evidence type="ECO:0000313" key="3">
    <source>
        <dbReference type="Proteomes" id="UP000676336"/>
    </source>
</evidence>
<evidence type="ECO:0000256" key="1">
    <source>
        <dbReference type="SAM" id="MobiDB-lite"/>
    </source>
</evidence>
<sequence length="45" mass="5308">MNDNVLTCIISERDTANRNDENEDDKGRLMDQSSERLIYRYANDL</sequence>
<accession>A0A8S2YVX0</accession>
<comment type="caution">
    <text evidence="2">The sequence shown here is derived from an EMBL/GenBank/DDBJ whole genome shotgun (WGS) entry which is preliminary data.</text>
</comment>
<feature type="region of interest" description="Disordered" evidence="1">
    <location>
        <begin position="1"/>
        <end position="31"/>
    </location>
</feature>
<dbReference type="Proteomes" id="UP000676336">
    <property type="component" value="Unassembled WGS sequence"/>
</dbReference>
<organism evidence="2 3">
    <name type="scientific">Rotaria magnacalcarata</name>
    <dbReference type="NCBI Taxonomy" id="392030"/>
    <lineage>
        <taxon>Eukaryota</taxon>
        <taxon>Metazoa</taxon>
        <taxon>Spiralia</taxon>
        <taxon>Gnathifera</taxon>
        <taxon>Rotifera</taxon>
        <taxon>Eurotatoria</taxon>
        <taxon>Bdelloidea</taxon>
        <taxon>Philodinida</taxon>
        <taxon>Philodinidae</taxon>
        <taxon>Rotaria</taxon>
    </lineage>
</organism>
<evidence type="ECO:0000313" key="2">
    <source>
        <dbReference type="EMBL" id="CAF4583211.1"/>
    </source>
</evidence>
<reference evidence="2" key="1">
    <citation type="submission" date="2021-02" db="EMBL/GenBank/DDBJ databases">
        <authorList>
            <person name="Nowell W R."/>
        </authorList>
    </citation>
    <scope>NUCLEOTIDE SEQUENCE</scope>
</reference>
<dbReference type="AlphaFoldDB" id="A0A8S2YVX0"/>